<evidence type="ECO:0000256" key="3">
    <source>
        <dbReference type="ARBA" id="ARBA00023134"/>
    </source>
</evidence>
<evidence type="ECO:0000259" key="5">
    <source>
        <dbReference type="Pfam" id="PF03668"/>
    </source>
</evidence>
<dbReference type="InterPro" id="IPR027417">
    <property type="entry name" value="P-loop_NTPase"/>
</dbReference>
<feature type="binding site" evidence="4">
    <location>
        <begin position="75"/>
        <end position="78"/>
    </location>
    <ligand>
        <name>GTP</name>
        <dbReference type="ChEBI" id="CHEBI:37565"/>
    </ligand>
</feature>
<dbReference type="InterPro" id="IPR053931">
    <property type="entry name" value="RapZ_C"/>
</dbReference>
<dbReference type="HAMAP" id="MF_00636">
    <property type="entry name" value="RapZ_like"/>
    <property type="match status" value="1"/>
</dbReference>
<dbReference type="RefSeq" id="WP_344789998.1">
    <property type="nucleotide sequence ID" value="NZ_BAABBV010000001.1"/>
</dbReference>
<reference evidence="7" key="1">
    <citation type="journal article" date="2014" name="Int. J. Syst. Evol. Microbiol.">
        <title>Complete genome of a new Firmicutes species belonging to the dominant human colonic microbiota ('Ruminococcus bicirculans') reveals two chromosomes and a selective capacity to utilize plant glucans.</title>
        <authorList>
            <consortium name="NISC Comparative Sequencing Program"/>
            <person name="Wegmann U."/>
            <person name="Louis P."/>
            <person name="Goesmann A."/>
            <person name="Henrissat B."/>
            <person name="Duncan S.H."/>
            <person name="Flint H.J."/>
        </authorList>
    </citation>
    <scope>NUCLEOTIDE SEQUENCE</scope>
    <source>
        <strain evidence="7">JCM 17590</strain>
    </source>
</reference>
<dbReference type="InterPro" id="IPR053930">
    <property type="entry name" value="RapZ-like_N"/>
</dbReference>
<evidence type="ECO:0000313" key="7">
    <source>
        <dbReference type="EMBL" id="GAA4154965.1"/>
    </source>
</evidence>
<evidence type="ECO:0000313" key="8">
    <source>
        <dbReference type="Proteomes" id="UP001415169"/>
    </source>
</evidence>
<evidence type="ECO:0000256" key="4">
    <source>
        <dbReference type="HAMAP-Rule" id="MF_00636"/>
    </source>
</evidence>
<feature type="domain" description="RapZ C-terminal" evidence="6">
    <location>
        <begin position="178"/>
        <end position="297"/>
    </location>
</feature>
<evidence type="ECO:0000256" key="1">
    <source>
        <dbReference type="ARBA" id="ARBA00022741"/>
    </source>
</evidence>
<reference evidence="7" key="2">
    <citation type="submission" date="2023-12" db="EMBL/GenBank/DDBJ databases">
        <authorList>
            <person name="Sun Q."/>
            <person name="Inoue M."/>
        </authorList>
    </citation>
    <scope>NUCLEOTIDE SEQUENCE</scope>
    <source>
        <strain evidence="7">JCM 17590</strain>
    </source>
</reference>
<protein>
    <submittedName>
        <fullName evidence="7">RNase adapter RapZ</fullName>
    </submittedName>
</protein>
<sequence length="300" mass="33378">MTATPPQTAQPQPAPTQEVLIVTGMSGAGRSTVAKALEDLDWFVVDNLPPQMLRPLLDLAVRTGEDTPRIAAVLDVRGRDFFTELQDLLPSLRDNIRLSVLFLDASDGVLVRRFESVRRPHPLQGNGTILDGIMEERTRVKQLREFADQVIDTSELNVHQLTNRIHDTYKTDNTPGVKVTMTSFGFKYGLPSDADMIADVRFLPNPFWVPELRALNGTDAPVRDYVFEQQGAEEFIDLWSRMLAVALAGYQRENKRNALIAIGCTGGKHRSVAIVEELARRASALPGVAVNVKHRDLGRE</sequence>
<gene>
    <name evidence="7" type="primary">rapZ</name>
    <name evidence="7" type="ORF">GCM10022286_03280</name>
</gene>
<evidence type="ECO:0000259" key="6">
    <source>
        <dbReference type="Pfam" id="PF22740"/>
    </source>
</evidence>
<organism evidence="7 8">
    <name type="scientific">Gryllotalpicola daejeonensis</name>
    <dbReference type="NCBI Taxonomy" id="993087"/>
    <lineage>
        <taxon>Bacteria</taxon>
        <taxon>Bacillati</taxon>
        <taxon>Actinomycetota</taxon>
        <taxon>Actinomycetes</taxon>
        <taxon>Micrococcales</taxon>
        <taxon>Microbacteriaceae</taxon>
        <taxon>Gryllotalpicola</taxon>
    </lineage>
</organism>
<feature type="domain" description="RapZ-like N-terminal" evidence="5">
    <location>
        <begin position="18"/>
        <end position="172"/>
    </location>
</feature>
<dbReference type="Pfam" id="PF03668">
    <property type="entry name" value="RapZ-like_N"/>
    <property type="match status" value="1"/>
</dbReference>
<dbReference type="PIRSF" id="PIRSF005052">
    <property type="entry name" value="P-loopkin"/>
    <property type="match status" value="1"/>
</dbReference>
<evidence type="ECO:0000256" key="2">
    <source>
        <dbReference type="ARBA" id="ARBA00022840"/>
    </source>
</evidence>
<keyword evidence="8" id="KW-1185">Reference proteome</keyword>
<dbReference type="InterPro" id="IPR005337">
    <property type="entry name" value="RapZ-like"/>
</dbReference>
<feature type="binding site" evidence="4">
    <location>
        <begin position="24"/>
        <end position="31"/>
    </location>
    <ligand>
        <name>ATP</name>
        <dbReference type="ChEBI" id="CHEBI:30616"/>
    </ligand>
</feature>
<dbReference type="Gene3D" id="3.40.50.300">
    <property type="entry name" value="P-loop containing nucleotide triphosphate hydrolases"/>
    <property type="match status" value="1"/>
</dbReference>
<dbReference type="PANTHER" id="PTHR30448">
    <property type="entry name" value="RNASE ADAPTER PROTEIN RAPZ"/>
    <property type="match status" value="1"/>
</dbReference>
<keyword evidence="2 4" id="KW-0067">ATP-binding</keyword>
<dbReference type="Proteomes" id="UP001415169">
    <property type="component" value="Unassembled WGS sequence"/>
</dbReference>
<dbReference type="SUPFAM" id="SSF52540">
    <property type="entry name" value="P-loop containing nucleoside triphosphate hydrolases"/>
    <property type="match status" value="1"/>
</dbReference>
<comment type="caution">
    <text evidence="7">The sequence shown here is derived from an EMBL/GenBank/DDBJ whole genome shotgun (WGS) entry which is preliminary data.</text>
</comment>
<dbReference type="Pfam" id="PF22740">
    <property type="entry name" value="PapZ_C"/>
    <property type="match status" value="1"/>
</dbReference>
<dbReference type="EMBL" id="BAABBV010000001">
    <property type="protein sequence ID" value="GAA4154965.1"/>
    <property type="molecule type" value="Genomic_DNA"/>
</dbReference>
<keyword evidence="3 4" id="KW-0342">GTP-binding</keyword>
<name>A0ABP7ZF11_9MICO</name>
<accession>A0ABP7ZF11</accession>
<keyword evidence="1 4" id="KW-0547">Nucleotide-binding</keyword>
<dbReference type="PANTHER" id="PTHR30448:SF0">
    <property type="entry name" value="RNASE ADAPTER PROTEIN RAPZ"/>
    <property type="match status" value="1"/>
</dbReference>
<dbReference type="NCBIfam" id="NF003828">
    <property type="entry name" value="PRK05416.1"/>
    <property type="match status" value="1"/>
</dbReference>
<proteinExistence type="inferred from homology"/>